<keyword evidence="5 9" id="KW-0010">Activator</keyword>
<evidence type="ECO:0000256" key="10">
    <source>
        <dbReference type="SAM" id="MobiDB-lite"/>
    </source>
</evidence>
<dbReference type="InterPro" id="IPR013947">
    <property type="entry name" value="Mediator_Med14"/>
</dbReference>
<comment type="subcellular location">
    <subcellularLocation>
        <location evidence="1 9">Nucleus</location>
    </subcellularLocation>
</comment>
<evidence type="ECO:0000259" key="11">
    <source>
        <dbReference type="Pfam" id="PF08638"/>
    </source>
</evidence>
<dbReference type="PANTHER" id="PTHR12809:SF2">
    <property type="entry name" value="MEDIATOR OF RNA POLYMERASE II TRANSCRIPTION SUBUNIT 14"/>
    <property type="match status" value="1"/>
</dbReference>
<dbReference type="Proteomes" id="UP000800041">
    <property type="component" value="Unassembled WGS sequence"/>
</dbReference>
<evidence type="ECO:0000256" key="7">
    <source>
        <dbReference type="ARBA" id="ARBA00023242"/>
    </source>
</evidence>
<dbReference type="Pfam" id="PF08638">
    <property type="entry name" value="Med14"/>
    <property type="match status" value="1"/>
</dbReference>
<sequence>MPGRLIMEEQGANGAVKLSNGQHHPPTNAPPEDVAARLDSPVTVTKKMESKQLANGTQGMPQLDGSADGPATLTNGAVILPERLQKLPPEVESIALAFLPMKMLINRVSQQCLDDALAVMDRLAEVEDGAGGSRINGANGFSHGMAALSPQKKAQILEFASRYRQRFIKLTVVSRFGRGLAPVVALNKVNFASVHRVVQHDILRMQEYPPPVLAFRDAITATKKINQRSADIHTALEVLSTGKASWLPDMRYLPVTSYTPQEILKKFRNFDSILCMRLNLHEKLPAHLRNWRVGSGRATFSLPGSFEFDVTVASEDPSTPFYFIDIRFLFRPPPEITAGEAFNDFSKIANSKLLEGGLSGCFSAFHTFVLTHKITVLGWQAAQLSRAVWRSSLRIERPHRWLIIQYWLPSGGPKSWIEIGIMGKSSTGKPSWKQAELPRIGLRWLRNKKEVPTDGLAFDWANLSMEAILRTTIAAHISYLLRIVHDKLVASQSINTGLIVDLKTSATDPEECSLQISVGRSGEPLTCTVDTCTGKFMLHPASPNTAAVEKTLNESRPPIEDVHSQLLYCLCVELQTQTNARAEHCSWRQLRGLNLSMEQMETAFKLSVTRCSLFRGLEWGQSTWVMAALFNGTGESWWILELDDPSRGNSIKYSRRILETVTYLPDSNSVLGGIENLAIQAISFQAVSNDLIPRGVDHIWKRVPHTLLNESNTEVGTEAKQTPPLTVATLFIKLSPLYKAAFTNAPPAPIFKETLRLECHGLVDGGSDGGSARRIRYSFSGILKKHDNLHKIFTRETSKGLVFQGTSGAFTIDLFAPLGVSCIDQLLSVLRGIERMQNYVRTIKRHGIKRNYISLNQIVIGYKDDLTSQLNWNDNEPIRLTLSPPHNPHMRIKEKLEMQLNNTDRCDGFESFVMMLMCTYPVLKRLGEVEVDLLNSRASTGFFIHCPSADWYRFVYPDLGCDFHAKLKLVRSECEWFIEDRSSRDHYKDLGGDQNLIKIREALKALFIQSGEGWRGMKSGIAGTGAGAANAIKMIDQVVRGITASTNANGGDEPKDSEKPKEPASRADGKRAEIVEID</sequence>
<feature type="region of interest" description="Disordered" evidence="10">
    <location>
        <begin position="1043"/>
        <end position="1078"/>
    </location>
</feature>
<gene>
    <name evidence="12" type="ORF">K402DRAFT_33888</name>
</gene>
<evidence type="ECO:0000313" key="12">
    <source>
        <dbReference type="EMBL" id="KAF1988360.1"/>
    </source>
</evidence>
<evidence type="ECO:0000256" key="5">
    <source>
        <dbReference type="ARBA" id="ARBA00023159"/>
    </source>
</evidence>
<dbReference type="GO" id="GO:0070847">
    <property type="term" value="C:core mediator complex"/>
    <property type="evidence" value="ECO:0007669"/>
    <property type="project" value="TreeGrafter"/>
</dbReference>
<keyword evidence="7 9" id="KW-0539">Nucleus</keyword>
<dbReference type="GO" id="GO:0003712">
    <property type="term" value="F:transcription coregulator activity"/>
    <property type="evidence" value="ECO:0007669"/>
    <property type="project" value="UniProtKB-UniRule"/>
</dbReference>
<dbReference type="EMBL" id="ML977149">
    <property type="protein sequence ID" value="KAF1988360.1"/>
    <property type="molecule type" value="Genomic_DNA"/>
</dbReference>
<evidence type="ECO:0000256" key="2">
    <source>
        <dbReference type="ARBA" id="ARBA00007813"/>
    </source>
</evidence>
<evidence type="ECO:0000256" key="4">
    <source>
        <dbReference type="ARBA" id="ARBA00023015"/>
    </source>
</evidence>
<name>A0A6G1H5R4_9PEZI</name>
<evidence type="ECO:0000256" key="8">
    <source>
        <dbReference type="ARBA" id="ARBA00032007"/>
    </source>
</evidence>
<protein>
    <recommendedName>
        <fullName evidence="3 9">Mediator of RNA polymerase II transcription subunit 14</fullName>
    </recommendedName>
    <alternativeName>
        <fullName evidence="8 9">Mediator complex subunit 14</fullName>
    </alternativeName>
</protein>
<organism evidence="12 13">
    <name type="scientific">Aulographum hederae CBS 113979</name>
    <dbReference type="NCBI Taxonomy" id="1176131"/>
    <lineage>
        <taxon>Eukaryota</taxon>
        <taxon>Fungi</taxon>
        <taxon>Dikarya</taxon>
        <taxon>Ascomycota</taxon>
        <taxon>Pezizomycotina</taxon>
        <taxon>Dothideomycetes</taxon>
        <taxon>Pleosporomycetidae</taxon>
        <taxon>Aulographales</taxon>
        <taxon>Aulographaceae</taxon>
    </lineage>
</organism>
<comment type="function">
    <text evidence="9">Component of the Mediator complex, a coactivator involved in the regulated transcription of nearly all RNA polymerase II-dependent genes. Mediator functions as a bridge to convey information from gene-specific regulatory proteins to the basal RNA polymerase II transcription machinery. Mediator is recruited to promoters by direct interactions with regulatory proteins and serves as a scaffold for the assembly of a functional preinitiation complex with RNA polymerase II and the general transcription factors.</text>
</comment>
<evidence type="ECO:0000256" key="3">
    <source>
        <dbReference type="ARBA" id="ARBA00019619"/>
    </source>
</evidence>
<dbReference type="OrthoDB" id="205099at2759"/>
<dbReference type="InterPro" id="IPR055122">
    <property type="entry name" value="Med14_N"/>
</dbReference>
<feature type="domain" description="Mediator complex subunit MED14 N-terminal" evidence="11">
    <location>
        <begin position="98"/>
        <end position="313"/>
    </location>
</feature>
<keyword evidence="13" id="KW-1185">Reference proteome</keyword>
<comment type="subunit">
    <text evidence="9">Component of the Mediator complex.</text>
</comment>
<reference evidence="12" key="1">
    <citation type="journal article" date="2020" name="Stud. Mycol.">
        <title>101 Dothideomycetes genomes: a test case for predicting lifestyles and emergence of pathogens.</title>
        <authorList>
            <person name="Haridas S."/>
            <person name="Albert R."/>
            <person name="Binder M."/>
            <person name="Bloem J."/>
            <person name="Labutti K."/>
            <person name="Salamov A."/>
            <person name="Andreopoulos B."/>
            <person name="Baker S."/>
            <person name="Barry K."/>
            <person name="Bills G."/>
            <person name="Bluhm B."/>
            <person name="Cannon C."/>
            <person name="Castanera R."/>
            <person name="Culley D."/>
            <person name="Daum C."/>
            <person name="Ezra D."/>
            <person name="Gonzalez J."/>
            <person name="Henrissat B."/>
            <person name="Kuo A."/>
            <person name="Liang C."/>
            <person name="Lipzen A."/>
            <person name="Lutzoni F."/>
            <person name="Magnuson J."/>
            <person name="Mondo S."/>
            <person name="Nolan M."/>
            <person name="Ohm R."/>
            <person name="Pangilinan J."/>
            <person name="Park H.-J."/>
            <person name="Ramirez L."/>
            <person name="Alfaro M."/>
            <person name="Sun H."/>
            <person name="Tritt A."/>
            <person name="Yoshinaga Y."/>
            <person name="Zwiers L.-H."/>
            <person name="Turgeon B."/>
            <person name="Goodwin S."/>
            <person name="Spatafora J."/>
            <person name="Crous P."/>
            <person name="Grigoriev I."/>
        </authorList>
    </citation>
    <scope>NUCLEOTIDE SEQUENCE</scope>
    <source>
        <strain evidence="12">CBS 113979</strain>
    </source>
</reference>
<feature type="compositionally biased region" description="Basic and acidic residues" evidence="10">
    <location>
        <begin position="1052"/>
        <end position="1078"/>
    </location>
</feature>
<dbReference type="AlphaFoldDB" id="A0A6G1H5R4"/>
<dbReference type="Pfam" id="PF26204">
    <property type="entry name" value="Med14_fung"/>
    <property type="match status" value="1"/>
</dbReference>
<dbReference type="PANTHER" id="PTHR12809">
    <property type="entry name" value="MEDIATOR COMPLEX SUBUNIT"/>
    <property type="match status" value="1"/>
</dbReference>
<evidence type="ECO:0000256" key="1">
    <source>
        <dbReference type="ARBA" id="ARBA00004123"/>
    </source>
</evidence>
<accession>A0A6G1H5R4</accession>
<keyword evidence="4 9" id="KW-0805">Transcription regulation</keyword>
<keyword evidence="6 9" id="KW-0804">Transcription</keyword>
<proteinExistence type="inferred from homology"/>
<evidence type="ECO:0000256" key="6">
    <source>
        <dbReference type="ARBA" id="ARBA00023163"/>
    </source>
</evidence>
<dbReference type="GO" id="GO:0006357">
    <property type="term" value="P:regulation of transcription by RNA polymerase II"/>
    <property type="evidence" value="ECO:0007669"/>
    <property type="project" value="InterPro"/>
</dbReference>
<comment type="similarity">
    <text evidence="2 9">Belongs to the Mediator complex subunit 14 family.</text>
</comment>
<evidence type="ECO:0000313" key="13">
    <source>
        <dbReference type="Proteomes" id="UP000800041"/>
    </source>
</evidence>
<evidence type="ECO:0000256" key="9">
    <source>
        <dbReference type="RuleBase" id="RU365082"/>
    </source>
</evidence>
<dbReference type="GO" id="GO:0016592">
    <property type="term" value="C:mediator complex"/>
    <property type="evidence" value="ECO:0007669"/>
    <property type="project" value="UniProtKB-UniRule"/>
</dbReference>